<dbReference type="GO" id="GO:0003676">
    <property type="term" value="F:nucleic acid binding"/>
    <property type="evidence" value="ECO:0007669"/>
    <property type="project" value="InterPro"/>
</dbReference>
<comment type="caution">
    <text evidence="3">The sequence shown here is derived from an EMBL/GenBank/DDBJ whole genome shotgun (WGS) entry which is preliminary data.</text>
</comment>
<evidence type="ECO:0000313" key="3">
    <source>
        <dbReference type="EMBL" id="GBG69708.1"/>
    </source>
</evidence>
<name>A0A388KI67_CHABU</name>
<dbReference type="Gene3D" id="1.10.340.70">
    <property type="match status" value="1"/>
</dbReference>
<feature type="region of interest" description="Disordered" evidence="1">
    <location>
        <begin position="434"/>
        <end position="454"/>
    </location>
</feature>
<protein>
    <recommendedName>
        <fullName evidence="2">Integrase zinc-binding domain-containing protein</fullName>
    </recommendedName>
</protein>
<dbReference type="Pfam" id="PF17921">
    <property type="entry name" value="Integrase_H2C2"/>
    <property type="match status" value="1"/>
</dbReference>
<sequence>MQQEASHTTARQEWNFVPTERHPESTAKEQTKAALFHLMHQLLTCNFQQVELARQIRIISYYEETHKSFHTRLEESEKDDVPHRHMASSSTDPSVRELGEQTDHLVALIENLNNFQWSATIGQRMAAVQADLRQLQQQPTGTCNSMTPRQYKMSKFSIEKFDDYNTADPMTWWQGFTNELAIHLVPPESKVSALYICSTAASQVWLNHLAQTEGVEVAALYTKLTWEAVTEKWRKRFIVDDAQGKGANRIFTMHQGSQPTREWLTEWQKNVTISNLNIPFVHLCREFFQRSIDGLSTTLGEHNLYTDFDQIVDKAREVIQSNRWGQDDDQVLTHESSEGDGVNALPPRRNKKKKKAKSMSTTQRRRPPMTKLEKLSSAGSEATPLPSPPDMVTLLATSSTPREHAYVASLQESYEDYAVQLVPPLDQPLHVQESYACATSSPSPTEPPSSPTLLGDSSVWSRLENLDRLTSEDFQWMPLPPFGYLSKPHCNALMVELRNYLHVAIPTLVMEYGAAVVDVREYIAKIDREYAMQRHYRVVDGYLLLHSQGKDLLCVPHDCRLRTCLLDEYHDSRLAAHFGVNCTIARLRQRFRWSDLITDVTQYCDSCEVCQRSKPLNRNPYGELRPLPIPREPDLSMAMDVTGPFPPDRFGHDGILTVADRLSKYARFLPSKYYATAPELARLLHTGWICGHDIPEYIVSDHDILDFPHEGLQHRDETEFGSASTKGRASGGGTSNRPNDAPSLIRLHQKDRVDCLPDIEFAYNTSLHPAIGVTPLELHHGGRKGRIFANLTFPRTVDINAACSPASDRKYRDLLAKACTNMQKAQVRMQQQANRRCVPCPIRAGNLVWVSTEEFALEQDVSLKLLPKWFGPWTVTSTVGDEPDGPSFVIEIPSHLTIHPIFHASKLAAYTPAKRDNFLGRRSQDPPMDGHQEVERIIMHHKHDNKPMQYKVTLKWCDCDDTRWISRAALQASAPLIYAEYEKQRLTTGAAKPAPPTRTRSLPPTDSFTLAELHSIQKSHWGLVLLIQEDRKPVSLSIFDHENWGLPAAAPTKVMKMAATIARVGITVTDDVLGEAVMACDMIEEEGGDVFGTVRSRARNEVGTFGQAADNDVDAIMPAVGLGEAAHEVHGDGLPTDRGNNGVVSADGEVLPVELRAPNYEGVNHGEDFLVVGGVIHLRGKELLACEGDGVFAGWTLGVSGRVLDGGGLGGVAGEMLGQYGSNGEVGGVSGDIEMASGVGDLEDRGRGDGLLDGDNVAEVFDARSSKRTFVELGVEFLLSEDREDLANMLEVGLEGGAKDEDVIKIHDDIDFEEVSEDVIHGGLECGGGIGVKVRGGELVRGGGGRGVLRGDVVEEVRAGRGRPANDGEPMDDGDAVKGEGLLEFGEKEEDILMGLAREGVVVLGEEGSGATMVEVVVDEGGGVHVDGVGVEVEAEACPEEGVEEGGVAVVTTVTAGQFPSSMVTRSKMAAMVVLIVAREDLRAVNVWRIVASSKVVVVEVG</sequence>
<dbReference type="Gene3D" id="3.30.420.10">
    <property type="entry name" value="Ribonuclease H-like superfamily/Ribonuclease H"/>
    <property type="match status" value="1"/>
</dbReference>
<dbReference type="InterPro" id="IPR050951">
    <property type="entry name" value="Retrovirus_Pol_polyprotein"/>
</dbReference>
<dbReference type="EMBL" id="BFEA01000119">
    <property type="protein sequence ID" value="GBG69708.1"/>
    <property type="molecule type" value="Genomic_DNA"/>
</dbReference>
<dbReference type="Gramene" id="GBG69708">
    <property type="protein sequence ID" value="GBG69708"/>
    <property type="gene ID" value="CBR_g4539"/>
</dbReference>
<dbReference type="InterPro" id="IPR041588">
    <property type="entry name" value="Integrase_H2C2"/>
</dbReference>
<reference evidence="3 4" key="1">
    <citation type="journal article" date="2018" name="Cell">
        <title>The Chara Genome: Secondary Complexity and Implications for Plant Terrestrialization.</title>
        <authorList>
            <person name="Nishiyama T."/>
            <person name="Sakayama H."/>
            <person name="Vries J.D."/>
            <person name="Buschmann H."/>
            <person name="Saint-Marcoux D."/>
            <person name="Ullrich K.K."/>
            <person name="Haas F.B."/>
            <person name="Vanderstraeten L."/>
            <person name="Becker D."/>
            <person name="Lang D."/>
            <person name="Vosolsobe S."/>
            <person name="Rombauts S."/>
            <person name="Wilhelmsson P.K.I."/>
            <person name="Janitza P."/>
            <person name="Kern R."/>
            <person name="Heyl A."/>
            <person name="Rumpler F."/>
            <person name="Villalobos L.I.A.C."/>
            <person name="Clay J.M."/>
            <person name="Skokan R."/>
            <person name="Toyoda A."/>
            <person name="Suzuki Y."/>
            <person name="Kagoshima H."/>
            <person name="Schijlen E."/>
            <person name="Tajeshwar N."/>
            <person name="Catarino B."/>
            <person name="Hetherington A.J."/>
            <person name="Saltykova A."/>
            <person name="Bonnot C."/>
            <person name="Breuninger H."/>
            <person name="Symeonidi A."/>
            <person name="Radhakrishnan G.V."/>
            <person name="Van Nieuwerburgh F."/>
            <person name="Deforce D."/>
            <person name="Chang C."/>
            <person name="Karol K.G."/>
            <person name="Hedrich R."/>
            <person name="Ulvskov P."/>
            <person name="Glockner G."/>
            <person name="Delwiche C.F."/>
            <person name="Petrasek J."/>
            <person name="Van de Peer Y."/>
            <person name="Friml J."/>
            <person name="Beilby M."/>
            <person name="Dolan L."/>
            <person name="Kohara Y."/>
            <person name="Sugano S."/>
            <person name="Fujiyama A."/>
            <person name="Delaux P.-M."/>
            <person name="Quint M."/>
            <person name="TheiBen G."/>
            <person name="Hagemann M."/>
            <person name="Harholt J."/>
            <person name="Dunand C."/>
            <person name="Zachgo S."/>
            <person name="Langdale J."/>
            <person name="Maumus F."/>
            <person name="Straeten D.V.D."/>
            <person name="Gould S.B."/>
            <person name="Rensing S.A."/>
        </authorList>
    </citation>
    <scope>NUCLEOTIDE SEQUENCE [LARGE SCALE GENOMIC DNA]</scope>
    <source>
        <strain evidence="3 4">S276</strain>
    </source>
</reference>
<organism evidence="3 4">
    <name type="scientific">Chara braunii</name>
    <name type="common">Braun's stonewort</name>
    <dbReference type="NCBI Taxonomy" id="69332"/>
    <lineage>
        <taxon>Eukaryota</taxon>
        <taxon>Viridiplantae</taxon>
        <taxon>Streptophyta</taxon>
        <taxon>Charophyceae</taxon>
        <taxon>Charales</taxon>
        <taxon>Characeae</taxon>
        <taxon>Chara</taxon>
    </lineage>
</organism>
<gene>
    <name evidence="3" type="ORF">CBR_g4539</name>
</gene>
<feature type="region of interest" description="Disordered" evidence="1">
    <location>
        <begin position="715"/>
        <end position="742"/>
    </location>
</feature>
<dbReference type="OrthoDB" id="6764844at2759"/>
<feature type="compositionally biased region" description="Basic residues" evidence="1">
    <location>
        <begin position="348"/>
        <end position="368"/>
    </location>
</feature>
<proteinExistence type="predicted"/>
<dbReference type="InterPro" id="IPR012337">
    <property type="entry name" value="RNaseH-like_sf"/>
</dbReference>
<dbReference type="PANTHER" id="PTHR37984">
    <property type="entry name" value="PROTEIN CBG26694"/>
    <property type="match status" value="1"/>
</dbReference>
<keyword evidence="4" id="KW-1185">Reference proteome</keyword>
<dbReference type="InterPro" id="IPR036397">
    <property type="entry name" value="RNaseH_sf"/>
</dbReference>
<feature type="compositionally biased region" description="Polar residues" evidence="1">
    <location>
        <begin position="1"/>
        <end position="12"/>
    </location>
</feature>
<accession>A0A388KI67</accession>
<feature type="compositionally biased region" description="Basic and acidic residues" evidence="1">
    <location>
        <begin position="72"/>
        <end position="83"/>
    </location>
</feature>
<feature type="domain" description="Integrase zinc-binding" evidence="2">
    <location>
        <begin position="560"/>
        <end position="615"/>
    </location>
</feature>
<dbReference type="SUPFAM" id="SSF53098">
    <property type="entry name" value="Ribonuclease H-like"/>
    <property type="match status" value="1"/>
</dbReference>
<evidence type="ECO:0000313" key="4">
    <source>
        <dbReference type="Proteomes" id="UP000265515"/>
    </source>
</evidence>
<dbReference type="Proteomes" id="UP000265515">
    <property type="component" value="Unassembled WGS sequence"/>
</dbReference>
<feature type="region of interest" description="Disordered" evidence="1">
    <location>
        <begin position="72"/>
        <end position="97"/>
    </location>
</feature>
<dbReference type="PANTHER" id="PTHR37984:SF5">
    <property type="entry name" value="PROTEIN NYNRIN-LIKE"/>
    <property type="match status" value="1"/>
</dbReference>
<feature type="region of interest" description="Disordered" evidence="1">
    <location>
        <begin position="1"/>
        <end position="25"/>
    </location>
</feature>
<evidence type="ECO:0000259" key="2">
    <source>
        <dbReference type="Pfam" id="PF17921"/>
    </source>
</evidence>
<feature type="region of interest" description="Disordered" evidence="1">
    <location>
        <begin position="325"/>
        <end position="389"/>
    </location>
</feature>
<evidence type="ECO:0000256" key="1">
    <source>
        <dbReference type="SAM" id="MobiDB-lite"/>
    </source>
</evidence>